<organism evidence="2">
    <name type="scientific">Photinus pyralis</name>
    <name type="common">Common eastern firefly</name>
    <name type="synonym">Lampyris pyralis</name>
    <dbReference type="NCBI Taxonomy" id="7054"/>
    <lineage>
        <taxon>Eukaryota</taxon>
        <taxon>Metazoa</taxon>
        <taxon>Ecdysozoa</taxon>
        <taxon>Arthropoda</taxon>
        <taxon>Hexapoda</taxon>
        <taxon>Insecta</taxon>
        <taxon>Pterygota</taxon>
        <taxon>Neoptera</taxon>
        <taxon>Endopterygota</taxon>
        <taxon>Coleoptera</taxon>
        <taxon>Polyphaga</taxon>
        <taxon>Elateriformia</taxon>
        <taxon>Elateroidea</taxon>
        <taxon>Lampyridae</taxon>
        <taxon>Lampyrinae</taxon>
        <taxon>Photinus</taxon>
    </lineage>
</organism>
<evidence type="ECO:0000313" key="3">
    <source>
        <dbReference type="EMBL" id="KAB0790414.1"/>
    </source>
</evidence>
<evidence type="ECO:0000313" key="5">
    <source>
        <dbReference type="Proteomes" id="UP000327044"/>
    </source>
</evidence>
<reference evidence="2" key="1">
    <citation type="journal article" date="2016" name="Sci. Rep.">
        <title>Molecular characterization of firefly nuptial gifts: a multi-omics approach sheds light on postcopulatory sexual selection.</title>
        <authorList>
            <person name="Al-Wathiqui N."/>
            <person name="Fallon T.R."/>
            <person name="South A."/>
            <person name="Weng J.K."/>
            <person name="Lewis S.M."/>
        </authorList>
    </citation>
    <scope>NUCLEOTIDE SEQUENCE</scope>
</reference>
<dbReference type="Proteomes" id="UP000327044">
    <property type="component" value="Unassembled WGS sequence"/>
</dbReference>
<keyword evidence="1" id="KW-0812">Transmembrane</keyword>
<accession>A0A1Y1KTG5</accession>
<evidence type="ECO:0000313" key="4">
    <source>
        <dbReference type="EMBL" id="KAB0803679.1"/>
    </source>
</evidence>
<dbReference type="EMBL" id="GEZM01074050">
    <property type="protein sequence ID" value="JAV64689.1"/>
    <property type="molecule type" value="Transcribed_RNA"/>
</dbReference>
<protein>
    <submittedName>
        <fullName evidence="2">Uncharacterized protein</fullName>
    </submittedName>
</protein>
<sequence>MTVEIFILVTVFAIFIASCCGFLQKIREFYNGQGIPQAANTPHQNEEQGTAGVFPAMFSPPPYIEYLEPPPKYEDLIKENQITVVVPRTNENPVERSQDVPLTYTIAISRQ</sequence>
<proteinExistence type="predicted"/>
<keyword evidence="1" id="KW-1133">Transmembrane helix</keyword>
<name>A0A1Y1KTG5_PHOPY</name>
<reference evidence="3 5" key="2">
    <citation type="journal article" date="2018" name="Elife">
        <title>Firefly genomes illuminate parallel origins of bioluminescence in beetles.</title>
        <authorList>
            <person name="Fallon T.R."/>
            <person name="Lower S.E."/>
            <person name="Chang C.H."/>
            <person name="Bessho-Uehara M."/>
            <person name="Martin G.J."/>
            <person name="Bewick A.J."/>
            <person name="Behringer M."/>
            <person name="Debat H.J."/>
            <person name="Wong I."/>
            <person name="Day J.C."/>
            <person name="Suvorov A."/>
            <person name="Silva C.J."/>
            <person name="Stanger-Hall K.F."/>
            <person name="Hall D.W."/>
            <person name="Schmitz R.J."/>
            <person name="Nelson D.R."/>
            <person name="Lewis S.M."/>
            <person name="Shigenobu S."/>
            <person name="Bybee S.M."/>
            <person name="Larracuente A.M."/>
            <person name="Oba Y."/>
            <person name="Weng J.K."/>
        </authorList>
    </citation>
    <scope>NUCLEOTIDE SEQUENCE [LARGE SCALE GENOMIC DNA]</scope>
    <source>
        <strain evidence="3">1611_PpyrPB1</strain>
        <tissue evidence="3">Whole body</tissue>
    </source>
</reference>
<keyword evidence="1" id="KW-0472">Membrane</keyword>
<evidence type="ECO:0000256" key="1">
    <source>
        <dbReference type="SAM" id="Phobius"/>
    </source>
</evidence>
<dbReference type="AlphaFoldDB" id="A0A1Y1KTG5"/>
<reference evidence="3" key="3">
    <citation type="submission" date="2019-08" db="EMBL/GenBank/DDBJ databases">
        <authorList>
            <consortium name="Photinus pyralis genome working group"/>
            <person name="Fallon T.R."/>
            <person name="Sander Lower S.E."/>
            <person name="Weng J.-K."/>
        </authorList>
    </citation>
    <scope>NUCLEOTIDE SEQUENCE</scope>
    <source>
        <strain evidence="3">1611_PpyrPB1</strain>
        <tissue evidence="3">Whole body</tissue>
    </source>
</reference>
<keyword evidence="5" id="KW-1185">Reference proteome</keyword>
<dbReference type="EMBL" id="VVIM01000001">
    <property type="protein sequence ID" value="KAB0803679.1"/>
    <property type="molecule type" value="Genomic_DNA"/>
</dbReference>
<evidence type="ECO:0000313" key="2">
    <source>
        <dbReference type="EMBL" id="JAV64689.1"/>
    </source>
</evidence>
<gene>
    <name evidence="4" type="ORF">PPYR_00649</name>
    <name evidence="3" type="ORF">PPYR_15220</name>
</gene>
<dbReference type="EMBL" id="VVIM01001355">
    <property type="protein sequence ID" value="KAB0790414.1"/>
    <property type="molecule type" value="Genomic_DNA"/>
</dbReference>
<dbReference type="InParanoid" id="A0A1Y1KTG5"/>
<feature type="transmembrane region" description="Helical" evidence="1">
    <location>
        <begin position="6"/>
        <end position="23"/>
    </location>
</feature>